<evidence type="ECO:0000313" key="3">
    <source>
        <dbReference type="Proteomes" id="UP001151760"/>
    </source>
</evidence>
<comment type="caution">
    <text evidence="2">The sequence shown here is derived from an EMBL/GenBank/DDBJ whole genome shotgun (WGS) entry which is preliminary data.</text>
</comment>
<evidence type="ECO:0000256" key="1">
    <source>
        <dbReference type="SAM" id="MobiDB-lite"/>
    </source>
</evidence>
<dbReference type="EMBL" id="BQNB010020948">
    <property type="protein sequence ID" value="GJU01274.1"/>
    <property type="molecule type" value="Genomic_DNA"/>
</dbReference>
<feature type="region of interest" description="Disordered" evidence="1">
    <location>
        <begin position="22"/>
        <end position="69"/>
    </location>
</feature>
<feature type="compositionally biased region" description="Basic and acidic residues" evidence="1">
    <location>
        <begin position="387"/>
        <end position="399"/>
    </location>
</feature>
<dbReference type="Proteomes" id="UP001151760">
    <property type="component" value="Unassembled WGS sequence"/>
</dbReference>
<reference evidence="2" key="2">
    <citation type="submission" date="2022-01" db="EMBL/GenBank/DDBJ databases">
        <authorList>
            <person name="Yamashiro T."/>
            <person name="Shiraishi A."/>
            <person name="Satake H."/>
            <person name="Nakayama K."/>
        </authorList>
    </citation>
    <scope>NUCLEOTIDE SEQUENCE</scope>
</reference>
<evidence type="ECO:0000313" key="2">
    <source>
        <dbReference type="EMBL" id="GJU01274.1"/>
    </source>
</evidence>
<protein>
    <submittedName>
        <fullName evidence="2">Uncharacterized protein</fullName>
    </submittedName>
</protein>
<sequence length="482" mass="55144">MLESKAYQTYYAFASGEKAPKPKYIRKKADSDTSPKKKPVQATKGTRLKSSAKVAKFDKKKQPAKMPKAKGLNVLSEVALTEAEKMKLATKRSKTQFYRSYASGSGDEVDTQSKSEDESWTLVKMTKMMKKISDKNRMTVKKLNQLNNGENLHKEGEYEESRKIMIFDQRVSALESEMYEFRQTSQFAKVVSSILGIVDTYLASKMKEAVDVVVQLQTNKLREEAQAENQEFLNQVDSTMKAIIKEQVQVKSSIIHPKRRMYVTQSLGAKVLVRSTNQAQTSYVVATSLSEFELKKILIDKIKTNKLIDRLDTQKNLYNVLVVSYNTEKDIITSYGKFAHTKEHDQKAADLEDQPHQEFNTGNEDESPIREALNEDVWHRNPLRPPTPDREWHKTKTVDNRPPQPSIIQMAQAAGTQSSFNEFLVTPIDFSAFIMHRLKIDNLTQEVLTDPTYDLIKGMCKSVVELEYHLEEVFKATNDRLD</sequence>
<keyword evidence="3" id="KW-1185">Reference proteome</keyword>
<accession>A0ABQ5IQK6</accession>
<proteinExistence type="predicted"/>
<organism evidence="2 3">
    <name type="scientific">Tanacetum coccineum</name>
    <dbReference type="NCBI Taxonomy" id="301880"/>
    <lineage>
        <taxon>Eukaryota</taxon>
        <taxon>Viridiplantae</taxon>
        <taxon>Streptophyta</taxon>
        <taxon>Embryophyta</taxon>
        <taxon>Tracheophyta</taxon>
        <taxon>Spermatophyta</taxon>
        <taxon>Magnoliopsida</taxon>
        <taxon>eudicotyledons</taxon>
        <taxon>Gunneridae</taxon>
        <taxon>Pentapetalae</taxon>
        <taxon>asterids</taxon>
        <taxon>campanulids</taxon>
        <taxon>Asterales</taxon>
        <taxon>Asteraceae</taxon>
        <taxon>Asteroideae</taxon>
        <taxon>Anthemideae</taxon>
        <taxon>Anthemidinae</taxon>
        <taxon>Tanacetum</taxon>
    </lineage>
</organism>
<reference evidence="2" key="1">
    <citation type="journal article" date="2022" name="Int. J. Mol. Sci.">
        <title>Draft Genome of Tanacetum Coccineum: Genomic Comparison of Closely Related Tanacetum-Family Plants.</title>
        <authorList>
            <person name="Yamashiro T."/>
            <person name="Shiraishi A."/>
            <person name="Nakayama K."/>
            <person name="Satake H."/>
        </authorList>
    </citation>
    <scope>NUCLEOTIDE SEQUENCE</scope>
</reference>
<name>A0ABQ5IQK6_9ASTR</name>
<feature type="region of interest" description="Disordered" evidence="1">
    <location>
        <begin position="379"/>
        <end position="404"/>
    </location>
</feature>
<gene>
    <name evidence="2" type="ORF">Tco_1111612</name>
</gene>